<dbReference type="PANTHER" id="PTHR23012">
    <property type="entry name" value="RING/FYVE/PHD ZINC FINGER DOMAIN-CONTAINING"/>
    <property type="match status" value="1"/>
</dbReference>
<evidence type="ECO:0000313" key="7">
    <source>
        <dbReference type="Proteomes" id="UP000729402"/>
    </source>
</evidence>
<protein>
    <recommendedName>
        <fullName evidence="5">RING-CH-type domain-containing protein</fullName>
    </recommendedName>
</protein>
<dbReference type="GO" id="GO:0004842">
    <property type="term" value="F:ubiquitin-protein transferase activity"/>
    <property type="evidence" value="ECO:0007669"/>
    <property type="project" value="TreeGrafter"/>
</dbReference>
<dbReference type="OrthoDB" id="10641083at2759"/>
<evidence type="ECO:0000256" key="2">
    <source>
        <dbReference type="ARBA" id="ARBA00022771"/>
    </source>
</evidence>
<dbReference type="InterPro" id="IPR033275">
    <property type="entry name" value="MARCH-like"/>
</dbReference>
<evidence type="ECO:0000256" key="3">
    <source>
        <dbReference type="ARBA" id="ARBA00022833"/>
    </source>
</evidence>
<feature type="domain" description="RING-CH-type" evidence="5">
    <location>
        <begin position="117"/>
        <end position="141"/>
    </location>
</feature>
<gene>
    <name evidence="6" type="ORF">GUJ93_ZPchr0001g32632</name>
</gene>
<dbReference type="GO" id="GO:0016567">
    <property type="term" value="P:protein ubiquitination"/>
    <property type="evidence" value="ECO:0007669"/>
    <property type="project" value="TreeGrafter"/>
</dbReference>
<dbReference type="PANTHER" id="PTHR23012:SF215">
    <property type="entry name" value="RING_FYVE_PHD ZINC FINGER SUPERFAMILY PROTEIN"/>
    <property type="match status" value="1"/>
</dbReference>
<accession>A0A8J5RCP6</accession>
<proteinExistence type="predicted"/>
<name>A0A8J5RCP6_ZIZPA</name>
<dbReference type="Pfam" id="PF12906">
    <property type="entry name" value="RINGv"/>
    <property type="match status" value="1"/>
</dbReference>
<organism evidence="6 7">
    <name type="scientific">Zizania palustris</name>
    <name type="common">Northern wild rice</name>
    <dbReference type="NCBI Taxonomy" id="103762"/>
    <lineage>
        <taxon>Eukaryota</taxon>
        <taxon>Viridiplantae</taxon>
        <taxon>Streptophyta</taxon>
        <taxon>Embryophyta</taxon>
        <taxon>Tracheophyta</taxon>
        <taxon>Spermatophyta</taxon>
        <taxon>Magnoliopsida</taxon>
        <taxon>Liliopsida</taxon>
        <taxon>Poales</taxon>
        <taxon>Poaceae</taxon>
        <taxon>BOP clade</taxon>
        <taxon>Oryzoideae</taxon>
        <taxon>Oryzeae</taxon>
        <taxon>Zizaniinae</taxon>
        <taxon>Zizania</taxon>
    </lineage>
</organism>
<keyword evidence="2" id="KW-0863">Zinc-finger</keyword>
<dbReference type="GO" id="GO:0016020">
    <property type="term" value="C:membrane"/>
    <property type="evidence" value="ECO:0007669"/>
    <property type="project" value="TreeGrafter"/>
</dbReference>
<evidence type="ECO:0000259" key="5">
    <source>
        <dbReference type="Pfam" id="PF12906"/>
    </source>
</evidence>
<reference evidence="6" key="1">
    <citation type="journal article" date="2021" name="bioRxiv">
        <title>Whole Genome Assembly and Annotation of Northern Wild Rice, Zizania palustris L., Supports a Whole Genome Duplication in the Zizania Genus.</title>
        <authorList>
            <person name="Haas M."/>
            <person name="Kono T."/>
            <person name="Macchietto M."/>
            <person name="Millas R."/>
            <person name="McGilp L."/>
            <person name="Shao M."/>
            <person name="Duquette J."/>
            <person name="Hirsch C.N."/>
            <person name="Kimball J."/>
        </authorList>
    </citation>
    <scope>NUCLEOTIDE SEQUENCE</scope>
    <source>
        <tissue evidence="6">Fresh leaf tissue</tissue>
    </source>
</reference>
<dbReference type="GO" id="GO:0008270">
    <property type="term" value="F:zinc ion binding"/>
    <property type="evidence" value="ECO:0007669"/>
    <property type="project" value="UniProtKB-KW"/>
</dbReference>
<keyword evidence="1" id="KW-0479">Metal-binding</keyword>
<evidence type="ECO:0000313" key="6">
    <source>
        <dbReference type="EMBL" id="KAG8051521.1"/>
    </source>
</evidence>
<sequence>MLLSPLSPSLKPVCLKLNRVPQLGARFLLPRTRPRTPRPFGGAMAETSRVGSGSSRNLGVPGRATESWEAEIARGGRPPALCKHDAEIMWVLMGALDVDTVGEGGGEDEPLIQAAECRICQDEDSVKNLEQPCACSGSLKFNPFLLLQQDTPPQRKEVSTFHQKNLMMYQGE</sequence>
<keyword evidence="7" id="KW-1185">Reference proteome</keyword>
<dbReference type="Proteomes" id="UP000729402">
    <property type="component" value="Unassembled WGS sequence"/>
</dbReference>
<comment type="caution">
    <text evidence="6">The sequence shown here is derived from an EMBL/GenBank/DDBJ whole genome shotgun (WGS) entry which is preliminary data.</text>
</comment>
<reference evidence="6" key="2">
    <citation type="submission" date="2021-02" db="EMBL/GenBank/DDBJ databases">
        <authorList>
            <person name="Kimball J.A."/>
            <person name="Haas M.W."/>
            <person name="Macchietto M."/>
            <person name="Kono T."/>
            <person name="Duquette J."/>
            <person name="Shao M."/>
        </authorList>
    </citation>
    <scope>NUCLEOTIDE SEQUENCE</scope>
    <source>
        <tissue evidence="6">Fresh leaf tissue</tissue>
    </source>
</reference>
<evidence type="ECO:0000256" key="4">
    <source>
        <dbReference type="SAM" id="MobiDB-lite"/>
    </source>
</evidence>
<feature type="region of interest" description="Disordered" evidence="4">
    <location>
        <begin position="31"/>
        <end position="63"/>
    </location>
</feature>
<keyword evidence="3" id="KW-0862">Zinc</keyword>
<evidence type="ECO:0000256" key="1">
    <source>
        <dbReference type="ARBA" id="ARBA00022723"/>
    </source>
</evidence>
<dbReference type="InterPro" id="IPR011016">
    <property type="entry name" value="Znf_RING-CH"/>
</dbReference>
<dbReference type="EMBL" id="JAAALK010000288">
    <property type="protein sequence ID" value="KAG8051521.1"/>
    <property type="molecule type" value="Genomic_DNA"/>
</dbReference>
<dbReference type="AlphaFoldDB" id="A0A8J5RCP6"/>